<feature type="compositionally biased region" description="Basic and acidic residues" evidence="4">
    <location>
        <begin position="1"/>
        <end position="10"/>
    </location>
</feature>
<evidence type="ECO:0000256" key="2">
    <source>
        <dbReference type="ARBA" id="ARBA00022763"/>
    </source>
</evidence>
<keyword evidence="7" id="KW-1185">Reference proteome</keyword>
<feature type="compositionally biased region" description="Pro residues" evidence="4">
    <location>
        <begin position="670"/>
        <end position="681"/>
    </location>
</feature>
<dbReference type="InterPro" id="IPR036420">
    <property type="entry name" value="BRCT_dom_sf"/>
</dbReference>
<dbReference type="InterPro" id="IPR047249">
    <property type="entry name" value="BRCT_p53bp1-like_rpt1"/>
</dbReference>
<feature type="compositionally biased region" description="Polar residues" evidence="4">
    <location>
        <begin position="890"/>
        <end position="899"/>
    </location>
</feature>
<evidence type="ECO:0000256" key="3">
    <source>
        <dbReference type="ARBA" id="ARBA00023242"/>
    </source>
</evidence>
<dbReference type="EMBL" id="KZ559551">
    <property type="protein sequence ID" value="PLN80072.1"/>
    <property type="molecule type" value="Genomic_DNA"/>
</dbReference>
<keyword evidence="2" id="KW-0227">DNA damage</keyword>
<dbReference type="OrthoDB" id="129353at2759"/>
<dbReference type="PANTHER" id="PTHR15321:SF3">
    <property type="entry name" value="TP53-BINDING PROTEIN 1"/>
    <property type="match status" value="1"/>
</dbReference>
<feature type="compositionally biased region" description="Acidic residues" evidence="4">
    <location>
        <begin position="281"/>
        <end position="291"/>
    </location>
</feature>
<dbReference type="GO" id="GO:0000077">
    <property type="term" value="P:DNA damage checkpoint signaling"/>
    <property type="evidence" value="ECO:0007669"/>
    <property type="project" value="TreeGrafter"/>
</dbReference>
<feature type="compositionally biased region" description="Low complexity" evidence="4">
    <location>
        <begin position="1343"/>
        <end position="1358"/>
    </location>
</feature>
<feature type="compositionally biased region" description="Basic and acidic residues" evidence="4">
    <location>
        <begin position="861"/>
        <end position="879"/>
    </location>
</feature>
<organism evidence="6 7">
    <name type="scientific">Aspergillus taichungensis</name>
    <dbReference type="NCBI Taxonomy" id="482145"/>
    <lineage>
        <taxon>Eukaryota</taxon>
        <taxon>Fungi</taxon>
        <taxon>Dikarya</taxon>
        <taxon>Ascomycota</taxon>
        <taxon>Pezizomycotina</taxon>
        <taxon>Eurotiomycetes</taxon>
        <taxon>Eurotiomycetidae</taxon>
        <taxon>Eurotiales</taxon>
        <taxon>Aspergillaceae</taxon>
        <taxon>Aspergillus</taxon>
        <taxon>Aspergillus subgen. Circumdati</taxon>
    </lineage>
</organism>
<comment type="subcellular location">
    <subcellularLocation>
        <location evidence="1">Nucleus</location>
    </subcellularLocation>
</comment>
<feature type="compositionally biased region" description="Polar residues" evidence="4">
    <location>
        <begin position="75"/>
        <end position="84"/>
    </location>
</feature>
<dbReference type="PROSITE" id="PS50172">
    <property type="entry name" value="BRCT"/>
    <property type="match status" value="1"/>
</dbReference>
<feature type="region of interest" description="Disordered" evidence="4">
    <location>
        <begin position="1343"/>
        <end position="1380"/>
    </location>
</feature>
<feature type="compositionally biased region" description="Low complexity" evidence="4">
    <location>
        <begin position="420"/>
        <end position="447"/>
    </location>
</feature>
<dbReference type="CDD" id="cd17745">
    <property type="entry name" value="BRCT_p53bp1_rpt1"/>
    <property type="match status" value="1"/>
</dbReference>
<gene>
    <name evidence="6" type="ORF">BDW42DRAFT_171488</name>
</gene>
<dbReference type="Gene3D" id="3.40.50.10190">
    <property type="entry name" value="BRCT domain"/>
    <property type="match status" value="1"/>
</dbReference>
<dbReference type="InterPro" id="IPR047252">
    <property type="entry name" value="TP53BP1-like"/>
</dbReference>
<feature type="compositionally biased region" description="Low complexity" evidence="4">
    <location>
        <begin position="1367"/>
        <end position="1380"/>
    </location>
</feature>
<feature type="domain" description="BRCT" evidence="5">
    <location>
        <begin position="1100"/>
        <end position="1229"/>
    </location>
</feature>
<name>A0A2J5HRY9_9EURO</name>
<evidence type="ECO:0000256" key="1">
    <source>
        <dbReference type="ARBA" id="ARBA00004123"/>
    </source>
</evidence>
<dbReference type="GO" id="GO:0042393">
    <property type="term" value="F:histone binding"/>
    <property type="evidence" value="ECO:0007669"/>
    <property type="project" value="TreeGrafter"/>
</dbReference>
<evidence type="ECO:0000313" key="7">
    <source>
        <dbReference type="Proteomes" id="UP000235023"/>
    </source>
</evidence>
<evidence type="ECO:0000313" key="6">
    <source>
        <dbReference type="EMBL" id="PLN80072.1"/>
    </source>
</evidence>
<dbReference type="PANTHER" id="PTHR15321">
    <property type="entry name" value="TUMOR SUPPRESSOR P53-BINDING PROTEIN 1"/>
    <property type="match status" value="1"/>
</dbReference>
<feature type="compositionally biased region" description="Basic and acidic residues" evidence="4">
    <location>
        <begin position="767"/>
        <end position="853"/>
    </location>
</feature>
<feature type="region of interest" description="Disordered" evidence="4">
    <location>
        <begin position="644"/>
        <end position="909"/>
    </location>
</feature>
<evidence type="ECO:0000256" key="4">
    <source>
        <dbReference type="SAM" id="MobiDB-lite"/>
    </source>
</evidence>
<dbReference type="InterPro" id="IPR013914">
    <property type="entry name" value="Rad9_Rad53-bd_dom_fun"/>
</dbReference>
<dbReference type="Proteomes" id="UP000235023">
    <property type="component" value="Unassembled WGS sequence"/>
</dbReference>
<dbReference type="FunFam" id="2.30.30.140:FF:000141">
    <property type="entry name" value="DNA damage repair protein (Rad9)"/>
    <property type="match status" value="1"/>
</dbReference>
<dbReference type="SUPFAM" id="SSF52113">
    <property type="entry name" value="BRCT domain"/>
    <property type="match status" value="1"/>
</dbReference>
<feature type="compositionally biased region" description="Basic residues" evidence="4">
    <location>
        <begin position="738"/>
        <end position="748"/>
    </location>
</feature>
<feature type="compositionally biased region" description="Basic and acidic residues" evidence="4">
    <location>
        <begin position="682"/>
        <end position="700"/>
    </location>
</feature>
<accession>A0A2J5HRY9</accession>
<feature type="compositionally biased region" description="Basic and acidic residues" evidence="4">
    <location>
        <begin position="448"/>
        <end position="461"/>
    </location>
</feature>
<feature type="compositionally biased region" description="Polar residues" evidence="4">
    <location>
        <begin position="536"/>
        <end position="549"/>
    </location>
</feature>
<dbReference type="Pfam" id="PF08605">
    <property type="entry name" value="Rad9_Rad53_bind"/>
    <property type="match status" value="1"/>
</dbReference>
<dbReference type="Pfam" id="PF00533">
    <property type="entry name" value="BRCT"/>
    <property type="match status" value="1"/>
</dbReference>
<dbReference type="SMART" id="SM00292">
    <property type="entry name" value="BRCT"/>
    <property type="match status" value="1"/>
</dbReference>
<dbReference type="GO" id="GO:0045944">
    <property type="term" value="P:positive regulation of transcription by RNA polymerase II"/>
    <property type="evidence" value="ECO:0007669"/>
    <property type="project" value="TreeGrafter"/>
</dbReference>
<keyword evidence="3" id="KW-0539">Nucleus</keyword>
<evidence type="ECO:0000259" key="5">
    <source>
        <dbReference type="PROSITE" id="PS50172"/>
    </source>
</evidence>
<feature type="region of interest" description="Disordered" evidence="4">
    <location>
        <begin position="1"/>
        <end position="84"/>
    </location>
</feature>
<proteinExistence type="predicted"/>
<reference evidence="7" key="1">
    <citation type="submission" date="2017-12" db="EMBL/GenBank/DDBJ databases">
        <authorList>
            <consortium name="DOE Joint Genome Institute"/>
            <person name="Mondo S.J."/>
            <person name="Kjaerbolling I."/>
            <person name="Vesth T.C."/>
            <person name="Frisvad J.C."/>
            <person name="Nybo J.L."/>
            <person name="Theobald S."/>
            <person name="Kuo A."/>
            <person name="Bowyer P."/>
            <person name="Matsuda Y."/>
            <person name="Lyhne E.K."/>
            <person name="Kogle M.E."/>
            <person name="Clum A."/>
            <person name="Lipzen A."/>
            <person name="Salamov A."/>
            <person name="Ngan C.Y."/>
            <person name="Daum C."/>
            <person name="Chiniquy J."/>
            <person name="Barry K."/>
            <person name="LaButti K."/>
            <person name="Haridas S."/>
            <person name="Simmons B.A."/>
            <person name="Magnuson J.K."/>
            <person name="Mortensen U.H."/>
            <person name="Larsen T.O."/>
            <person name="Grigoriev I.V."/>
            <person name="Baker S.E."/>
            <person name="Andersen M.R."/>
            <person name="Nordberg H.P."/>
            <person name="Cantor M.N."/>
            <person name="Hua S.X."/>
        </authorList>
    </citation>
    <scope>NUCLEOTIDE SEQUENCE [LARGE SCALE GENOMIC DNA]</scope>
    <source>
        <strain evidence="7">IBT 19404</strain>
    </source>
</reference>
<feature type="region of interest" description="Disordered" evidence="4">
    <location>
        <begin position="216"/>
        <end position="564"/>
    </location>
</feature>
<dbReference type="FunFam" id="3.40.50.10190:FF:000083">
    <property type="entry name" value="DNA damage repair protein (Rad9)"/>
    <property type="match status" value="1"/>
</dbReference>
<protein>
    <recommendedName>
        <fullName evidence="5">BRCT domain-containing protein</fullName>
    </recommendedName>
</protein>
<dbReference type="InterPro" id="IPR001357">
    <property type="entry name" value="BRCT_dom"/>
</dbReference>
<sequence>MTLHEGDSGHLDLLSGFDPINTDSATLEDNDDQSSSKLGESSPMVFQPNLFPESQRFLSRTPASTAKLGPPDTPATGTPCASRNPLATNVESSGGIMALSQVFRATQAPSSPLVNGQLSEMLSERPSPNLPIQNHAPSHALSSPLHNLAATFPQDSSEPHLHYITMKESQSRRDKAMQERMARSAEIVYSEDQSDGEFDKEPSFVEHLRRQKTIDAETTAQFAGLTAPARSPSQRKRPASMHGLSPNGQSERRKWLVPPVPVASEDDMQECAVASNVGVASEEETEQEEELLPPVPRSQDPDPSTEEDKENCLDNSQDQLDGASNAHGRLSQVLDLYESPANTPGPAVAEYSRPFSNSQGPPVDEQWSETGRSSQILVVKDSQRSPEDQDGDGGPENPNIDGPWNGTRVLNAGPRHDAGPSKTTPSPTKTLGIQSSPPSESQRSRVSFRLDDHNTAARARSDSAGSEIGASTRFRVPATQEENGDWQNIPATQSHTIPGGKLQKQDLGEKSSSMPSRVAETPIQRPESDVVPLTSVPETSPSRFHNQTWAGDGNNDAMDQEDDDLPPVYVATHERASRSQPLFSDSSSPAKDYFHSKIFSSPSGRQRRALTEIAADVSPYADAGRVDVDFNILSADDREFRTAVAMSPTPKKKRRGNDGQGFYASDPIVPVTPRPSAFFPPPHRDRISEEREQQPTEPAKKLQTILGRRTNPSRQADTVWDLDDSPQFHVSRKERARNLGRSHIPKQRLPKEHRSQKADVQPITTSDAKEPLPVRDEPRHEDVNEGSKAADSRPVPTRDPKEPTPSHKELQSKTATKETRVTRALDAEKPKRADTTPVNEKPRNESTVEEPKETLASATTREPRESTSIQEEPRREFSVKIRPTMKSRPQDTIRTATSSRQEEQVPGAGNAPIAFNQVLAPWSGPKRAYYPATCFGKPFGTSQSRYLVKFEDSTPVEVPLGSVKRLELRIGDAVKVDVPNVPKVTHIIRGLENKLSSDELAKESASGTIPVTDIYGHSTLLLGPKQRKSLPNGGLPGPENLVKVPISRIYLDTILWNQLKDRPYTYTSVSKQVESGLCTPSDRHMTPTSPSTRLSRSIRFSSGLFTGMVFAVSYGENADTKSRIVKMILENDGRILHDGFNELFELPSNAPLATPTKSPASIASGNNNNQFRLTRGAEDVGFACLIADKHSRRPKYMQALALNLPCLSDRWIEDCVAQNRIVEWEMYLLPAGDSSYLNGATKSRFLAPYPATKARLSDTIAARPSFLSGQSVLIVMGRGKADEERRKTYLFLTYALGASRVERLPDVKSVRAACEQGAGSGAGWDWVYVDSEEKASAIGSLLGQSVSGSQQSQSSQSQRPRKRKRSGFAGSFAGDSDSGGNTSVRIVSNELVCQSLILGRLFAQ</sequence>
<feature type="compositionally biased region" description="Polar residues" evidence="4">
    <location>
        <begin position="485"/>
        <end position="496"/>
    </location>
</feature>
<dbReference type="Gene3D" id="2.30.30.140">
    <property type="match status" value="1"/>
</dbReference>
<dbReference type="GO" id="GO:0005634">
    <property type="term" value="C:nucleus"/>
    <property type="evidence" value="ECO:0007669"/>
    <property type="project" value="UniProtKB-SubCell"/>
</dbReference>